<evidence type="ECO:0000313" key="3">
    <source>
        <dbReference type="Proteomes" id="UP000051658"/>
    </source>
</evidence>
<proteinExistence type="predicted"/>
<organism evidence="2 3">
    <name type="scientific">Carnobacterium divergens DSM 20623</name>
    <dbReference type="NCBI Taxonomy" id="1449336"/>
    <lineage>
        <taxon>Bacteria</taxon>
        <taxon>Bacillati</taxon>
        <taxon>Bacillota</taxon>
        <taxon>Bacilli</taxon>
        <taxon>Lactobacillales</taxon>
        <taxon>Carnobacteriaceae</taxon>
        <taxon>Carnobacterium</taxon>
    </lineage>
</organism>
<feature type="compositionally biased region" description="Basic and acidic residues" evidence="1">
    <location>
        <begin position="89"/>
        <end position="103"/>
    </location>
</feature>
<keyword evidence="3" id="KW-1185">Reference proteome</keyword>
<name>A0A0R2HP47_CARDV</name>
<dbReference type="AlphaFoldDB" id="A0A0R2HP47"/>
<dbReference type="EMBL" id="JQBS01000035">
    <property type="protein sequence ID" value="KRN54659.1"/>
    <property type="molecule type" value="Genomic_DNA"/>
</dbReference>
<dbReference type="GeneID" id="89589236"/>
<gene>
    <name evidence="2" type="ORF">IV74_GL002245</name>
</gene>
<feature type="compositionally biased region" description="Low complexity" evidence="1">
    <location>
        <begin position="77"/>
        <end position="88"/>
    </location>
</feature>
<dbReference type="Proteomes" id="UP000051658">
    <property type="component" value="Unassembled WGS sequence"/>
</dbReference>
<feature type="region of interest" description="Disordered" evidence="1">
    <location>
        <begin position="70"/>
        <end position="103"/>
    </location>
</feature>
<dbReference type="RefSeq" id="WP_034568994.1">
    <property type="nucleotide sequence ID" value="NZ_JQBS01000035.1"/>
</dbReference>
<evidence type="ECO:0008006" key="4">
    <source>
        <dbReference type="Google" id="ProtNLM"/>
    </source>
</evidence>
<protein>
    <recommendedName>
        <fullName evidence="4">YceG-like family protein</fullName>
    </recommendedName>
</protein>
<reference evidence="2 3" key="1">
    <citation type="journal article" date="2015" name="Genome Announc.">
        <title>Expanding the biotechnology potential of lactobacilli through comparative genomics of 213 strains and associated genera.</title>
        <authorList>
            <person name="Sun Z."/>
            <person name="Harris H.M."/>
            <person name="McCann A."/>
            <person name="Guo C."/>
            <person name="Argimon S."/>
            <person name="Zhang W."/>
            <person name="Yang X."/>
            <person name="Jeffery I.B."/>
            <person name="Cooney J.C."/>
            <person name="Kagawa T.F."/>
            <person name="Liu W."/>
            <person name="Song Y."/>
            <person name="Salvetti E."/>
            <person name="Wrobel A."/>
            <person name="Rasinkangas P."/>
            <person name="Parkhill J."/>
            <person name="Rea M.C."/>
            <person name="O'Sullivan O."/>
            <person name="Ritari J."/>
            <person name="Douillard F.P."/>
            <person name="Paul Ross R."/>
            <person name="Yang R."/>
            <person name="Briner A.E."/>
            <person name="Felis G.E."/>
            <person name="de Vos W.M."/>
            <person name="Barrangou R."/>
            <person name="Klaenhammer T.R."/>
            <person name="Caufield P.W."/>
            <person name="Cui Y."/>
            <person name="Zhang H."/>
            <person name="O'Toole P.W."/>
        </authorList>
    </citation>
    <scope>NUCLEOTIDE SEQUENCE [LARGE SCALE GENOMIC DNA]</scope>
    <source>
        <strain evidence="2 3">DSM 20623</strain>
    </source>
</reference>
<accession>A0A0R2HP47</accession>
<dbReference type="PATRIC" id="fig|1449336.4.peg.2284"/>
<sequence length="174" mass="19381">MNRPALRYLALGFLLSALVLSGYRLFFYEPAASTSKTEQTAKSKDENLSKSEKSYKKKYEELLTKIELEKVTDKTDSSSTTDSSAADSSAKKEEPAKDTEKKDEVKKYTLVIGQGDPTSTAVDQLAANGIIKDANEFTTFLTSNDYEMYIRDGSYEVNSGMSLEEIAKIITHRN</sequence>
<evidence type="ECO:0000313" key="2">
    <source>
        <dbReference type="EMBL" id="KRN54659.1"/>
    </source>
</evidence>
<dbReference type="eggNOG" id="COG1559">
    <property type="taxonomic scope" value="Bacteria"/>
</dbReference>
<comment type="caution">
    <text evidence="2">The sequence shown here is derived from an EMBL/GenBank/DDBJ whole genome shotgun (WGS) entry which is preliminary data.</text>
</comment>
<dbReference type="Gene3D" id="3.30.1490.480">
    <property type="entry name" value="Endolytic murein transglycosylase"/>
    <property type="match status" value="1"/>
</dbReference>
<evidence type="ECO:0000256" key="1">
    <source>
        <dbReference type="SAM" id="MobiDB-lite"/>
    </source>
</evidence>